<evidence type="ECO:0000313" key="1">
    <source>
        <dbReference type="EMBL" id="UUX93285.1"/>
    </source>
</evidence>
<dbReference type="GeneID" id="74306819"/>
<dbReference type="KEGG" id="mend:L6E24_03945"/>
<dbReference type="EMBL" id="CP096115">
    <property type="protein sequence ID" value="UUX93285.1"/>
    <property type="molecule type" value="Genomic_DNA"/>
</dbReference>
<organism evidence="1 2">
    <name type="scientific">Methanoplanus endosymbiosus</name>
    <dbReference type="NCBI Taxonomy" id="33865"/>
    <lineage>
        <taxon>Archaea</taxon>
        <taxon>Methanobacteriati</taxon>
        <taxon>Methanobacteriota</taxon>
        <taxon>Stenosarchaea group</taxon>
        <taxon>Methanomicrobia</taxon>
        <taxon>Methanomicrobiales</taxon>
        <taxon>Methanomicrobiaceae</taxon>
        <taxon>Methanoplanus</taxon>
    </lineage>
</organism>
<gene>
    <name evidence="1" type="ORF">L6E24_03945</name>
</gene>
<accession>A0A9E7TL32</accession>
<dbReference type="RefSeq" id="WP_257743424.1">
    <property type="nucleotide sequence ID" value="NZ_CP096115.1"/>
</dbReference>
<sequence length="94" mass="10702">MRAIAMMFIALAKFKKSLSKEVVEQNMKDIETDTEGQIKYLGIYWTLGRYDTVVMFEALDEKAAMNMVLRRADRMDIEMLVAVPADESHPSGPV</sequence>
<dbReference type="Proteomes" id="UP001060368">
    <property type="component" value="Chromosome"/>
</dbReference>
<name>A0A9E7TL32_9EURY</name>
<proteinExistence type="predicted"/>
<dbReference type="AlphaFoldDB" id="A0A9E7TL32"/>
<protein>
    <submittedName>
        <fullName evidence="1">GYD domain-containing protein</fullName>
    </submittedName>
</protein>
<evidence type="ECO:0000313" key="2">
    <source>
        <dbReference type="Proteomes" id="UP001060368"/>
    </source>
</evidence>
<keyword evidence="2" id="KW-1185">Reference proteome</keyword>
<reference evidence="1" key="1">
    <citation type="submission" date="2022-04" db="EMBL/GenBank/DDBJ databases">
        <title>Complete genome of Methanoplanus endosymbiosus DSM 3599.</title>
        <authorList>
            <person name="Chen S.-C."/>
            <person name="You Y.-T."/>
            <person name="Zhou Y.-Z."/>
            <person name="Lai M.-C."/>
        </authorList>
    </citation>
    <scope>NUCLEOTIDE SEQUENCE</scope>
    <source>
        <strain evidence="1">DSM 3599</strain>
    </source>
</reference>